<organism evidence="8 9">
    <name type="scientific">Plectus sambesii</name>
    <dbReference type="NCBI Taxonomy" id="2011161"/>
    <lineage>
        <taxon>Eukaryota</taxon>
        <taxon>Metazoa</taxon>
        <taxon>Ecdysozoa</taxon>
        <taxon>Nematoda</taxon>
        <taxon>Chromadorea</taxon>
        <taxon>Plectida</taxon>
        <taxon>Plectina</taxon>
        <taxon>Plectoidea</taxon>
        <taxon>Plectidae</taxon>
        <taxon>Plectus</taxon>
    </lineage>
</organism>
<dbReference type="GO" id="GO:0016020">
    <property type="term" value="C:membrane"/>
    <property type="evidence" value="ECO:0007669"/>
    <property type="project" value="UniProtKB-SubCell"/>
</dbReference>
<sequence length="548" mass="62577">MRASSRTSDFFEANPLIRLCECRSIQSFVARKVQCHPGVPTLLVVERGIKNRPTSHRLRGPPRPLSTFSVCSRRFNGKLTFELERYVRRTPFHKSLGYRRIRSMADVDLIIVNETNSVNFDYTSLEENECIKDVELEGFYSEDIRFPIIASATLLALFGCCANLLLFFIFVWKPTAVEGAKYAHSNLYLAVLALLDFLLCVVYLLLFGVKNTAAYMRWEAIFLFIWSHKLLVFAISRMIQLAIPYILVAATTERFIWISGGRGRWKFLVTPNARKTVATVVVTVAIGVRLPLLAGAMQIHTTNCPDVFESKQVVKGELMDEEWYSTYDLIVQIFQIFVSFAVLMVLNAFIVRKLKRSHDETRRRSVHASQASKSYNRFGGSGNGFIGKQLSQITSMMNLACGLNQLEQQLKLEKAQVRRAIRTMVVIITSYLVCNCLHVCLYSLEMFWPNILLVEDGTAFQWYYVLCSDMVSILFMVSSAIRVFIYFKYNADTRNQIKNVLGWHNKRDRIRAQIRTTVNGRLLLESGDNAKTMTEGSLSAPEADELLL</sequence>
<dbReference type="PROSITE" id="PS50262">
    <property type="entry name" value="G_PROTEIN_RECEP_F1_2"/>
    <property type="match status" value="1"/>
</dbReference>
<feature type="transmembrane region" description="Helical" evidence="6">
    <location>
        <begin position="329"/>
        <end position="350"/>
    </location>
</feature>
<keyword evidence="4 6" id="KW-0472">Membrane</keyword>
<reference evidence="9" key="1">
    <citation type="submission" date="2022-11" db="UniProtKB">
        <authorList>
            <consortium name="WormBaseParasite"/>
        </authorList>
    </citation>
    <scope>IDENTIFICATION</scope>
</reference>
<keyword evidence="2 6" id="KW-0812">Transmembrane</keyword>
<dbReference type="WBParaSite" id="PSAMB.scaffold3599size17634.g21976.t1">
    <property type="protein sequence ID" value="PSAMB.scaffold3599size17634.g21976.t1"/>
    <property type="gene ID" value="PSAMB.scaffold3599size17634.g21976"/>
</dbReference>
<dbReference type="PANTHER" id="PTHR46709">
    <property type="entry name" value="PROTEIN CBG23488-RELATED"/>
    <property type="match status" value="1"/>
</dbReference>
<evidence type="ECO:0000256" key="2">
    <source>
        <dbReference type="ARBA" id="ARBA00022692"/>
    </source>
</evidence>
<feature type="domain" description="G-protein coupled receptors family 1 profile" evidence="7">
    <location>
        <begin position="162"/>
        <end position="486"/>
    </location>
</feature>
<protein>
    <submittedName>
        <fullName evidence="9">G-protein coupled receptors family 1 profile domain-containing protein</fullName>
    </submittedName>
</protein>
<dbReference type="Pfam" id="PF00001">
    <property type="entry name" value="7tm_1"/>
    <property type="match status" value="1"/>
</dbReference>
<evidence type="ECO:0000256" key="6">
    <source>
        <dbReference type="SAM" id="Phobius"/>
    </source>
</evidence>
<evidence type="ECO:0000256" key="3">
    <source>
        <dbReference type="ARBA" id="ARBA00022989"/>
    </source>
</evidence>
<evidence type="ECO:0000313" key="9">
    <source>
        <dbReference type="WBParaSite" id="PSAMB.scaffold3599size17634.g21976.t1"/>
    </source>
</evidence>
<evidence type="ECO:0000313" key="8">
    <source>
        <dbReference type="Proteomes" id="UP000887566"/>
    </source>
</evidence>
<keyword evidence="5" id="KW-0175">Coiled coil</keyword>
<feature type="transmembrane region" description="Helical" evidence="6">
    <location>
        <begin position="462"/>
        <end position="485"/>
    </location>
</feature>
<evidence type="ECO:0000256" key="5">
    <source>
        <dbReference type="SAM" id="Coils"/>
    </source>
</evidence>
<accession>A0A914WC65</accession>
<name>A0A914WC65_9BILA</name>
<dbReference type="InterPro" id="IPR000276">
    <property type="entry name" value="GPCR_Rhodpsn"/>
</dbReference>
<dbReference type="GO" id="GO:0004930">
    <property type="term" value="F:G protein-coupled receptor activity"/>
    <property type="evidence" value="ECO:0007669"/>
    <property type="project" value="InterPro"/>
</dbReference>
<feature type="transmembrane region" description="Helical" evidence="6">
    <location>
        <begin position="420"/>
        <end position="442"/>
    </location>
</feature>
<dbReference type="SUPFAM" id="SSF81321">
    <property type="entry name" value="Family A G protein-coupled receptor-like"/>
    <property type="match status" value="1"/>
</dbReference>
<dbReference type="PANTHER" id="PTHR46709:SF15">
    <property type="entry name" value="G_PROTEIN_RECEP_F1_2 DOMAIN-CONTAINING PROTEIN"/>
    <property type="match status" value="1"/>
</dbReference>
<keyword evidence="8" id="KW-1185">Reference proteome</keyword>
<keyword evidence="3 6" id="KW-1133">Transmembrane helix</keyword>
<feature type="transmembrane region" description="Helical" evidence="6">
    <location>
        <begin position="241"/>
        <end position="257"/>
    </location>
</feature>
<dbReference type="Proteomes" id="UP000887566">
    <property type="component" value="Unplaced"/>
</dbReference>
<evidence type="ECO:0000259" key="7">
    <source>
        <dbReference type="PROSITE" id="PS50262"/>
    </source>
</evidence>
<proteinExistence type="predicted"/>
<dbReference type="AlphaFoldDB" id="A0A914WC65"/>
<evidence type="ECO:0000256" key="1">
    <source>
        <dbReference type="ARBA" id="ARBA00004370"/>
    </source>
</evidence>
<dbReference type="InterPro" id="IPR017452">
    <property type="entry name" value="GPCR_Rhodpsn_7TM"/>
</dbReference>
<evidence type="ECO:0000256" key="4">
    <source>
        <dbReference type="ARBA" id="ARBA00023136"/>
    </source>
</evidence>
<feature type="transmembrane region" description="Helical" evidence="6">
    <location>
        <begin position="187"/>
        <end position="206"/>
    </location>
</feature>
<comment type="subcellular location">
    <subcellularLocation>
        <location evidence="1">Membrane</location>
    </subcellularLocation>
</comment>
<feature type="transmembrane region" description="Helical" evidence="6">
    <location>
        <begin position="148"/>
        <end position="172"/>
    </location>
</feature>
<dbReference type="Gene3D" id="1.20.1070.10">
    <property type="entry name" value="Rhodopsin 7-helix transmembrane proteins"/>
    <property type="match status" value="1"/>
</dbReference>
<feature type="coiled-coil region" evidence="5">
    <location>
        <begin position="396"/>
        <end position="423"/>
    </location>
</feature>